<gene>
    <name evidence="1" type="ORF">LARSCL_LOCUS13978</name>
</gene>
<organism evidence="1 2">
    <name type="scientific">Larinioides sclopetarius</name>
    <dbReference type="NCBI Taxonomy" id="280406"/>
    <lineage>
        <taxon>Eukaryota</taxon>
        <taxon>Metazoa</taxon>
        <taxon>Ecdysozoa</taxon>
        <taxon>Arthropoda</taxon>
        <taxon>Chelicerata</taxon>
        <taxon>Arachnida</taxon>
        <taxon>Araneae</taxon>
        <taxon>Araneomorphae</taxon>
        <taxon>Entelegynae</taxon>
        <taxon>Araneoidea</taxon>
        <taxon>Araneidae</taxon>
        <taxon>Larinioides</taxon>
    </lineage>
</organism>
<dbReference type="Proteomes" id="UP001497382">
    <property type="component" value="Unassembled WGS sequence"/>
</dbReference>
<keyword evidence="2" id="KW-1185">Reference proteome</keyword>
<protein>
    <submittedName>
        <fullName evidence="1">Uncharacterized protein</fullName>
    </submittedName>
</protein>
<name>A0AAV2APF4_9ARAC</name>
<comment type="caution">
    <text evidence="1">The sequence shown here is derived from an EMBL/GenBank/DDBJ whole genome shotgun (WGS) entry which is preliminary data.</text>
</comment>
<sequence length="161" mass="18271">MKVIRMPQHDEIMDTGEVVEDFCSTMGHQFRFAFSVTGLVGGEPYTFKKDIDTNCGTLSTSWTLEFTFKQAPGSSIASCAITAKRTDSMNTTVKTNIEMSYSYLEYPCHELQQLYTNEYEPGQEVQEFCEDILPFPEESEMYLAGGITVGVRLYVKCCERK</sequence>
<dbReference type="EMBL" id="CAXIEN010000196">
    <property type="protein sequence ID" value="CAL1285910.1"/>
    <property type="molecule type" value="Genomic_DNA"/>
</dbReference>
<reference evidence="1 2" key="1">
    <citation type="submission" date="2024-04" db="EMBL/GenBank/DDBJ databases">
        <authorList>
            <person name="Rising A."/>
            <person name="Reimegard J."/>
            <person name="Sonavane S."/>
            <person name="Akerstrom W."/>
            <person name="Nylinder S."/>
            <person name="Hedman E."/>
            <person name="Kallberg Y."/>
        </authorList>
    </citation>
    <scope>NUCLEOTIDE SEQUENCE [LARGE SCALE GENOMIC DNA]</scope>
</reference>
<dbReference type="AlphaFoldDB" id="A0AAV2APF4"/>
<evidence type="ECO:0000313" key="2">
    <source>
        <dbReference type="Proteomes" id="UP001497382"/>
    </source>
</evidence>
<proteinExistence type="predicted"/>
<accession>A0AAV2APF4</accession>
<evidence type="ECO:0000313" key="1">
    <source>
        <dbReference type="EMBL" id="CAL1285910.1"/>
    </source>
</evidence>